<dbReference type="PANTHER" id="PTHR43792">
    <property type="entry name" value="GNAT FAMILY, PUTATIVE (AFU_ORTHOLOGUE AFUA_3G00765)-RELATED-RELATED"/>
    <property type="match status" value="1"/>
</dbReference>
<protein>
    <submittedName>
        <fullName evidence="5">Acetyltransferase, GNAT family</fullName>
    </submittedName>
</protein>
<dbReference type="Proteomes" id="UP000002973">
    <property type="component" value="Unassembled WGS sequence"/>
</dbReference>
<feature type="domain" description="N-acetyltransferase" evidence="4">
    <location>
        <begin position="81"/>
        <end position="245"/>
    </location>
</feature>
<sequence length="251" mass="29037">MSYGLYWRTPKRANDVIKDKQEDQSCGHLPEIGWYRGEIRPCHVWQGRIFISGTGRGIMINILGQIEDNKLPNIETERLYLRQRLVSDAKEIFAYASLPEVTWPAGFPPAESVEEEENYLENIMPKRWIEQKIPSGYGICLKGTNKVIGSIDFNKRHADDVLEMGYLLHPDYWGQGIVTEAARALLEVGFTLLNLHKIEIECYGYNKASQRIAEKLGFTLESRVRDRKDAQGQRCDLLRYGLLRSEWEEKE</sequence>
<gene>
    <name evidence="5" type="ORF">HMPREF0813_00753</name>
</gene>
<reference evidence="5 6" key="1">
    <citation type="submission" date="2010-11" db="EMBL/GenBank/DDBJ databases">
        <authorList>
            <person name="Weinstock G."/>
            <person name="Sodergren E."/>
            <person name="Clifton S."/>
            <person name="Fulton L."/>
            <person name="Fulton B."/>
            <person name="Courtney L."/>
            <person name="Fronick C."/>
            <person name="Harrison M."/>
            <person name="Strong C."/>
            <person name="Farmer C."/>
            <person name="Delahaunty K."/>
            <person name="Markovic C."/>
            <person name="Hall O."/>
            <person name="Minx P."/>
            <person name="Tomlinson C."/>
            <person name="Mitreva M."/>
            <person name="Hou S."/>
            <person name="Chen J."/>
            <person name="Wollam A."/>
            <person name="Pepin K.H."/>
            <person name="Johnson M."/>
            <person name="Bhonagiri V."/>
            <person name="Zhang X."/>
            <person name="Suruliraj S."/>
            <person name="Warren W."/>
            <person name="Chinwalla A."/>
            <person name="Mardis E.R."/>
            <person name="Wilson R.K."/>
        </authorList>
    </citation>
    <scope>NUCLEOTIDE SEQUENCE [LARGE SCALE GENOMIC DNA]</scope>
    <source>
        <strain evidence="5 6">F0211</strain>
    </source>
</reference>
<dbReference type="Pfam" id="PF13302">
    <property type="entry name" value="Acetyltransf_3"/>
    <property type="match status" value="1"/>
</dbReference>
<comment type="caution">
    <text evidence="5">The sequence shown here is derived from an EMBL/GenBank/DDBJ whole genome shotgun (WGS) entry which is preliminary data.</text>
</comment>
<dbReference type="PANTHER" id="PTHR43792:SF8">
    <property type="entry name" value="[RIBOSOMAL PROTEIN US5]-ALANINE N-ACETYLTRANSFERASE"/>
    <property type="match status" value="1"/>
</dbReference>
<keyword evidence="2" id="KW-0012">Acyltransferase</keyword>
<dbReference type="GO" id="GO:0008999">
    <property type="term" value="F:protein-N-terminal-alanine acetyltransferase activity"/>
    <property type="evidence" value="ECO:0007669"/>
    <property type="project" value="TreeGrafter"/>
</dbReference>
<evidence type="ECO:0000256" key="3">
    <source>
        <dbReference type="ARBA" id="ARBA00038502"/>
    </source>
</evidence>
<comment type="similarity">
    <text evidence="3">Belongs to the acetyltransferase family. RimJ subfamily.</text>
</comment>
<proteinExistence type="inferred from homology"/>
<name>E6J0I3_STRAP</name>
<organism evidence="5 6">
    <name type="scientific">Streptococcus anginosus F0211</name>
    <dbReference type="NCBI Taxonomy" id="706437"/>
    <lineage>
        <taxon>Bacteria</taxon>
        <taxon>Bacillati</taxon>
        <taxon>Bacillota</taxon>
        <taxon>Bacilli</taxon>
        <taxon>Lactobacillales</taxon>
        <taxon>Streptococcaceae</taxon>
        <taxon>Streptococcus</taxon>
        <taxon>Streptococcus anginosus group</taxon>
    </lineage>
</organism>
<evidence type="ECO:0000256" key="2">
    <source>
        <dbReference type="ARBA" id="ARBA00023315"/>
    </source>
</evidence>
<keyword evidence="1 5" id="KW-0808">Transferase</keyword>
<evidence type="ECO:0000256" key="1">
    <source>
        <dbReference type="ARBA" id="ARBA00022679"/>
    </source>
</evidence>
<dbReference type="InterPro" id="IPR000182">
    <property type="entry name" value="GNAT_dom"/>
</dbReference>
<evidence type="ECO:0000313" key="6">
    <source>
        <dbReference type="Proteomes" id="UP000002973"/>
    </source>
</evidence>
<dbReference type="InterPro" id="IPR051531">
    <property type="entry name" value="N-acetyltransferase"/>
</dbReference>
<evidence type="ECO:0000313" key="5">
    <source>
        <dbReference type="EMBL" id="EFU22655.1"/>
    </source>
</evidence>
<dbReference type="EMBL" id="AECT01000013">
    <property type="protein sequence ID" value="EFU22655.1"/>
    <property type="molecule type" value="Genomic_DNA"/>
</dbReference>
<evidence type="ECO:0000259" key="4">
    <source>
        <dbReference type="PROSITE" id="PS51186"/>
    </source>
</evidence>
<dbReference type="AlphaFoldDB" id="E6J0I3"/>
<dbReference type="GO" id="GO:0005737">
    <property type="term" value="C:cytoplasm"/>
    <property type="evidence" value="ECO:0007669"/>
    <property type="project" value="TreeGrafter"/>
</dbReference>
<accession>E6J0I3</accession>
<dbReference type="SUPFAM" id="SSF55729">
    <property type="entry name" value="Acyl-CoA N-acyltransferases (Nat)"/>
    <property type="match status" value="1"/>
</dbReference>
<dbReference type="InterPro" id="IPR016181">
    <property type="entry name" value="Acyl_CoA_acyltransferase"/>
</dbReference>
<dbReference type="eggNOG" id="COG1670">
    <property type="taxonomic scope" value="Bacteria"/>
</dbReference>
<dbReference type="Gene3D" id="3.40.630.30">
    <property type="match status" value="1"/>
</dbReference>
<dbReference type="PROSITE" id="PS51186">
    <property type="entry name" value="GNAT"/>
    <property type="match status" value="1"/>
</dbReference>